<dbReference type="EMBL" id="FNIM01000019">
    <property type="protein sequence ID" value="SDN86061.1"/>
    <property type="molecule type" value="Genomic_DNA"/>
</dbReference>
<evidence type="ECO:0000313" key="5">
    <source>
        <dbReference type="Proteomes" id="UP000199671"/>
    </source>
</evidence>
<dbReference type="EMBL" id="FNHU01000001">
    <property type="protein sequence ID" value="SDM23769.1"/>
    <property type="molecule type" value="Genomic_DNA"/>
</dbReference>
<dbReference type="Proteomes" id="UP000198541">
    <property type="component" value="Unassembled WGS sequence"/>
</dbReference>
<keyword evidence="4" id="KW-1185">Reference proteome</keyword>
<dbReference type="OrthoDB" id="3260666at2"/>
<keyword evidence="1" id="KW-0472">Membrane</keyword>
<dbReference type="Proteomes" id="UP000199671">
    <property type="component" value="Unassembled WGS sequence"/>
</dbReference>
<reference evidence="3 5" key="2">
    <citation type="submission" date="2016-10" db="EMBL/GenBank/DDBJ databases">
        <authorList>
            <person name="de Groot N.N."/>
        </authorList>
    </citation>
    <scope>NUCLEOTIDE SEQUENCE [LARGE SCALE GENOMIC DNA]</scope>
    <source>
        <strain evidence="3">DSM 27982</strain>
        <strain evidence="2 5">KPR-7B</strain>
    </source>
</reference>
<gene>
    <name evidence="2" type="ORF">SAMN04487766_10141</name>
    <name evidence="3" type="ORF">SAMN05216355_11920</name>
</gene>
<sequence length="161" mass="16503">MRRTRWTTVLACFVGPGVFAWAASDIMLHRRGWIVSLTPWGAVVAVVIAAAVLIAGLAVRRLREHEPTWMTPTGAATTAAAAQASARVGAVIGGIYAGGLAVALLNLDSPAMASLARSAGACLAACVLWSCIGLLVEHWCAIGEDDDDDLHPGSSPSGSAA</sequence>
<keyword evidence="1" id="KW-0812">Transmembrane</keyword>
<keyword evidence="1" id="KW-1133">Transmembrane helix</keyword>
<accession>A0A1H0EUJ6</accession>
<protein>
    <recommendedName>
        <fullName evidence="6">DUF3180 domain-containing protein</fullName>
    </recommendedName>
</protein>
<name>A0A1H0EUJ6_9ACTO</name>
<dbReference type="RefSeq" id="WP_092537783.1">
    <property type="nucleotide sequence ID" value="NZ_FNHU01000001.1"/>
</dbReference>
<evidence type="ECO:0000313" key="4">
    <source>
        <dbReference type="Proteomes" id="UP000198541"/>
    </source>
</evidence>
<dbReference type="Pfam" id="PF11377">
    <property type="entry name" value="DUF3180"/>
    <property type="match status" value="1"/>
</dbReference>
<proteinExistence type="predicted"/>
<reference evidence="4" key="1">
    <citation type="submission" date="2016-10" db="EMBL/GenBank/DDBJ databases">
        <authorList>
            <person name="Varghese N."/>
            <person name="Submissions S."/>
        </authorList>
    </citation>
    <scope>NUCLEOTIDE SEQUENCE [LARGE SCALE GENOMIC DNA]</scope>
    <source>
        <strain evidence="4">DSM 27982</strain>
    </source>
</reference>
<evidence type="ECO:0000313" key="3">
    <source>
        <dbReference type="EMBL" id="SDN86061.1"/>
    </source>
</evidence>
<evidence type="ECO:0008006" key="6">
    <source>
        <dbReference type="Google" id="ProtNLM"/>
    </source>
</evidence>
<evidence type="ECO:0000256" key="1">
    <source>
        <dbReference type="SAM" id="Phobius"/>
    </source>
</evidence>
<evidence type="ECO:0000313" key="2">
    <source>
        <dbReference type="EMBL" id="SDM23769.1"/>
    </source>
</evidence>
<dbReference type="AlphaFoldDB" id="A0A1H0EUJ6"/>
<organism evidence="3 4">
    <name type="scientific">Actinomyces ruminicola</name>
    <dbReference type="NCBI Taxonomy" id="332524"/>
    <lineage>
        <taxon>Bacteria</taxon>
        <taxon>Bacillati</taxon>
        <taxon>Actinomycetota</taxon>
        <taxon>Actinomycetes</taxon>
        <taxon>Actinomycetales</taxon>
        <taxon>Actinomycetaceae</taxon>
        <taxon>Actinomyces</taxon>
    </lineage>
</organism>
<dbReference type="InterPro" id="IPR021517">
    <property type="entry name" value="DUF3180"/>
</dbReference>
<feature type="transmembrane region" description="Helical" evidence="1">
    <location>
        <begin position="38"/>
        <end position="59"/>
    </location>
</feature>
<dbReference type="STRING" id="332524.SAMN04487766_10141"/>